<protein>
    <submittedName>
        <fullName evidence="1">Uncharacterized protein</fullName>
    </submittedName>
</protein>
<name>A0A0H5QEY9_9EUKA</name>
<dbReference type="EMBL" id="HACM01000171">
    <property type="protein sequence ID" value="CRZ00613.1"/>
    <property type="molecule type" value="Transcribed_RNA"/>
</dbReference>
<reference evidence="1" key="1">
    <citation type="submission" date="2015-04" db="EMBL/GenBank/DDBJ databases">
        <title>The genome sequence of the plant pathogenic Rhizarian Plasmodiophora brassicae reveals insights in its biotrophic life cycle and the origin of chitin synthesis.</title>
        <authorList>
            <person name="Schwelm A."/>
            <person name="Fogelqvist J."/>
            <person name="Knaust A."/>
            <person name="Julke S."/>
            <person name="Lilja T."/>
            <person name="Dhandapani V."/>
            <person name="Bonilla-Rosso G."/>
            <person name="Karlsson M."/>
            <person name="Shevchenko A."/>
            <person name="Choi S.R."/>
            <person name="Kim H.G."/>
            <person name="Park J.Y."/>
            <person name="Lim Y.P."/>
            <person name="Ludwig-Muller J."/>
            <person name="Dixelius C."/>
        </authorList>
    </citation>
    <scope>NUCLEOTIDE SEQUENCE</scope>
    <source>
        <tissue evidence="1">Potato root galls</tissue>
    </source>
</reference>
<organism evidence="1">
    <name type="scientific">Spongospora subterranea</name>
    <dbReference type="NCBI Taxonomy" id="70186"/>
    <lineage>
        <taxon>Eukaryota</taxon>
        <taxon>Sar</taxon>
        <taxon>Rhizaria</taxon>
        <taxon>Endomyxa</taxon>
        <taxon>Phytomyxea</taxon>
        <taxon>Plasmodiophorida</taxon>
        <taxon>Plasmodiophoridae</taxon>
        <taxon>Spongospora</taxon>
    </lineage>
</organism>
<accession>A0A0H5QEY9</accession>
<dbReference type="AlphaFoldDB" id="A0A0H5QEY9"/>
<proteinExistence type="predicted"/>
<sequence length="106" mass="11628">MLATLKFPTPVQTVIVRLPTPWSLIGSLFHYMIVESWTVGDRNATTLTKSMYAPHGPADNPPLVDALTKKPAGHRRKSYSPGDSMCLEKVGTLRKQSRGNGFMLSG</sequence>
<evidence type="ECO:0000313" key="1">
    <source>
        <dbReference type="EMBL" id="CRZ00613.1"/>
    </source>
</evidence>